<dbReference type="Proteomes" id="UP001596001">
    <property type="component" value="Unassembled WGS sequence"/>
</dbReference>
<keyword evidence="1" id="KW-0812">Transmembrane</keyword>
<feature type="transmembrane region" description="Helical" evidence="1">
    <location>
        <begin position="7"/>
        <end position="26"/>
    </location>
</feature>
<sequence>MKLWKKILIGVFALILLCIGGLYLFIQSLPDMCSNVVLAEYLSPNNKLKVVTFQRDCGATTGFSTQVLIISSADALENESGNTFIADTNHDAAPIGQGGGPEVQINWLSDLRLQIQNHKLARIFRAETKYEGVNVEYVHF</sequence>
<dbReference type="EMBL" id="JBHSHJ010000019">
    <property type="protein sequence ID" value="MFC4790415.1"/>
    <property type="molecule type" value="Genomic_DNA"/>
</dbReference>
<organism evidence="2 3">
    <name type="scientific">Giesbergeria sinuosa</name>
    <dbReference type="NCBI Taxonomy" id="80883"/>
    <lineage>
        <taxon>Bacteria</taxon>
        <taxon>Pseudomonadati</taxon>
        <taxon>Pseudomonadota</taxon>
        <taxon>Betaproteobacteria</taxon>
        <taxon>Burkholderiales</taxon>
        <taxon>Comamonadaceae</taxon>
        <taxon>Giesbergeria</taxon>
    </lineage>
</organism>
<keyword evidence="1" id="KW-0472">Membrane</keyword>
<proteinExistence type="predicted"/>
<name>A0ABV9QL35_9BURK</name>
<comment type="caution">
    <text evidence="2">The sequence shown here is derived from an EMBL/GenBank/DDBJ whole genome shotgun (WGS) entry which is preliminary data.</text>
</comment>
<evidence type="ECO:0000313" key="2">
    <source>
        <dbReference type="EMBL" id="MFC4790415.1"/>
    </source>
</evidence>
<protein>
    <submittedName>
        <fullName evidence="2">Uncharacterized protein</fullName>
    </submittedName>
</protein>
<gene>
    <name evidence="2" type="ORF">ACFO6X_15650</name>
</gene>
<evidence type="ECO:0000256" key="1">
    <source>
        <dbReference type="SAM" id="Phobius"/>
    </source>
</evidence>
<keyword evidence="3" id="KW-1185">Reference proteome</keyword>
<evidence type="ECO:0000313" key="3">
    <source>
        <dbReference type="Proteomes" id="UP001596001"/>
    </source>
</evidence>
<reference evidence="3" key="1">
    <citation type="journal article" date="2019" name="Int. J. Syst. Evol. Microbiol.">
        <title>The Global Catalogue of Microorganisms (GCM) 10K type strain sequencing project: providing services to taxonomists for standard genome sequencing and annotation.</title>
        <authorList>
            <consortium name="The Broad Institute Genomics Platform"/>
            <consortium name="The Broad Institute Genome Sequencing Center for Infectious Disease"/>
            <person name="Wu L."/>
            <person name="Ma J."/>
        </authorList>
    </citation>
    <scope>NUCLEOTIDE SEQUENCE [LARGE SCALE GENOMIC DNA]</scope>
    <source>
        <strain evidence="3">CCUG 49452</strain>
    </source>
</reference>
<dbReference type="RefSeq" id="WP_382434896.1">
    <property type="nucleotide sequence ID" value="NZ_JBHSHJ010000019.1"/>
</dbReference>
<keyword evidence="1" id="KW-1133">Transmembrane helix</keyword>
<accession>A0ABV9QL35</accession>